<dbReference type="AlphaFoldDB" id="A0A914AXQ9"/>
<feature type="transmembrane region" description="Helical" evidence="13">
    <location>
        <begin position="6"/>
        <end position="27"/>
    </location>
</feature>
<keyword evidence="15" id="KW-1185">Reference proteome</keyword>
<keyword evidence="9" id="KW-0677">Repeat</keyword>
<keyword evidence="11" id="KW-0333">Golgi apparatus</keyword>
<dbReference type="GeneID" id="119737905"/>
<comment type="subcellular location">
    <subcellularLocation>
        <location evidence="1">Cell membrane</location>
        <topology evidence="1">Multi-pass membrane protein</topology>
    </subcellularLocation>
    <subcellularLocation>
        <location evidence="2">Golgi apparatus membrane</location>
        <topology evidence="2">Multi-pass membrane protein</topology>
    </subcellularLocation>
</comment>
<dbReference type="Gene3D" id="1.20.1280.290">
    <property type="match status" value="2"/>
</dbReference>
<keyword evidence="10 13" id="KW-1133">Transmembrane helix</keyword>
<evidence type="ECO:0000256" key="11">
    <source>
        <dbReference type="ARBA" id="ARBA00023034"/>
    </source>
</evidence>
<keyword evidence="5" id="KW-0813">Transport</keyword>
<dbReference type="OrthoDB" id="409725at2759"/>
<evidence type="ECO:0000313" key="14">
    <source>
        <dbReference type="EnsemblMetazoa" id="XP_038068482.1"/>
    </source>
</evidence>
<name>A0A914AXQ9_PATMI</name>
<feature type="transmembrane region" description="Helical" evidence="13">
    <location>
        <begin position="98"/>
        <end position="115"/>
    </location>
</feature>
<dbReference type="FunFam" id="1.20.1280.290:FF:000010">
    <property type="entry name" value="Sugar transporter SWEET"/>
    <property type="match status" value="1"/>
</dbReference>
<organism evidence="14 15">
    <name type="scientific">Patiria miniata</name>
    <name type="common">Bat star</name>
    <name type="synonym">Asterina miniata</name>
    <dbReference type="NCBI Taxonomy" id="46514"/>
    <lineage>
        <taxon>Eukaryota</taxon>
        <taxon>Metazoa</taxon>
        <taxon>Echinodermata</taxon>
        <taxon>Eleutherozoa</taxon>
        <taxon>Asterozoa</taxon>
        <taxon>Asteroidea</taxon>
        <taxon>Valvatacea</taxon>
        <taxon>Valvatida</taxon>
        <taxon>Asterinidae</taxon>
        <taxon>Patiria</taxon>
    </lineage>
</organism>
<dbReference type="EnsemblMetazoa" id="XM_038212554.1">
    <property type="protein sequence ID" value="XP_038068482.1"/>
    <property type="gene ID" value="LOC119737905"/>
</dbReference>
<evidence type="ECO:0000256" key="8">
    <source>
        <dbReference type="ARBA" id="ARBA00022692"/>
    </source>
</evidence>
<keyword evidence="7" id="KW-0762">Sugar transport</keyword>
<protein>
    <recommendedName>
        <fullName evidence="4">Sugar transporter SWEET1</fullName>
    </recommendedName>
</protein>
<dbReference type="GO" id="GO:0005886">
    <property type="term" value="C:plasma membrane"/>
    <property type="evidence" value="ECO:0007669"/>
    <property type="project" value="UniProtKB-SubCell"/>
</dbReference>
<dbReference type="PANTHER" id="PTHR10791:SF30">
    <property type="entry name" value="SUGAR TRANSPORTER SWEET1"/>
    <property type="match status" value="1"/>
</dbReference>
<accession>A0A914AXQ9</accession>
<dbReference type="InterPro" id="IPR004316">
    <property type="entry name" value="SWEET_rpt"/>
</dbReference>
<evidence type="ECO:0000313" key="15">
    <source>
        <dbReference type="Proteomes" id="UP000887568"/>
    </source>
</evidence>
<dbReference type="GO" id="GO:0051119">
    <property type="term" value="F:sugar transmembrane transporter activity"/>
    <property type="evidence" value="ECO:0007669"/>
    <property type="project" value="InterPro"/>
</dbReference>
<feature type="transmembrane region" description="Helical" evidence="13">
    <location>
        <begin position="39"/>
        <end position="59"/>
    </location>
</feature>
<evidence type="ECO:0000256" key="7">
    <source>
        <dbReference type="ARBA" id="ARBA00022597"/>
    </source>
</evidence>
<proteinExistence type="inferred from homology"/>
<evidence type="ECO:0000256" key="4">
    <source>
        <dbReference type="ARBA" id="ARBA00021741"/>
    </source>
</evidence>
<evidence type="ECO:0000256" key="3">
    <source>
        <dbReference type="ARBA" id="ARBA00007809"/>
    </source>
</evidence>
<comment type="similarity">
    <text evidence="3">Belongs to the SWEET sugar transporter family.</text>
</comment>
<evidence type="ECO:0000256" key="9">
    <source>
        <dbReference type="ARBA" id="ARBA00022737"/>
    </source>
</evidence>
<sequence length="213" mass="23720">MDGMQVLSLITTVFTIGMFMAGIPDCLKIFKTGSTENVLFLPFLTTNMNNILWASYGYLKSDPTIITVNSVGSFLQTSYMIVFMIYSPTKVQAFQRTVLACATMVFLYLYFSMYIVTIDVILNQLGLVCCTVTVLMYVSPLSEIATVFRTKSTSGISLPLTITTLFASSLWVLYGVCVSDLYIQIPNIPGVLSSLVRIYLLWNYQDTTAKPIT</sequence>
<dbReference type="FunFam" id="1.20.1280.290:FF:000004">
    <property type="entry name" value="Sugar transporter SWEET"/>
    <property type="match status" value="1"/>
</dbReference>
<dbReference type="PANTHER" id="PTHR10791">
    <property type="entry name" value="RAG1-ACTIVATING PROTEIN 1"/>
    <property type="match status" value="1"/>
</dbReference>
<evidence type="ECO:0000256" key="10">
    <source>
        <dbReference type="ARBA" id="ARBA00022989"/>
    </source>
</evidence>
<keyword evidence="6" id="KW-1003">Cell membrane</keyword>
<feature type="transmembrane region" description="Helical" evidence="13">
    <location>
        <begin position="121"/>
        <end position="138"/>
    </location>
</feature>
<dbReference type="GO" id="GO:0000139">
    <property type="term" value="C:Golgi membrane"/>
    <property type="evidence" value="ECO:0007669"/>
    <property type="project" value="UniProtKB-SubCell"/>
</dbReference>
<dbReference type="OMA" id="QLNDYYI"/>
<keyword evidence="8 13" id="KW-0812">Transmembrane</keyword>
<keyword evidence="12 13" id="KW-0472">Membrane</keyword>
<evidence type="ECO:0000256" key="13">
    <source>
        <dbReference type="SAM" id="Phobius"/>
    </source>
</evidence>
<feature type="transmembrane region" description="Helical" evidence="13">
    <location>
        <begin position="182"/>
        <end position="202"/>
    </location>
</feature>
<evidence type="ECO:0000256" key="1">
    <source>
        <dbReference type="ARBA" id="ARBA00004651"/>
    </source>
</evidence>
<reference evidence="14" key="1">
    <citation type="submission" date="2022-11" db="UniProtKB">
        <authorList>
            <consortium name="EnsemblMetazoa"/>
        </authorList>
    </citation>
    <scope>IDENTIFICATION</scope>
</reference>
<dbReference type="InterPro" id="IPR047664">
    <property type="entry name" value="SWEET"/>
</dbReference>
<dbReference type="Pfam" id="PF03083">
    <property type="entry name" value="MtN3_slv"/>
    <property type="match status" value="2"/>
</dbReference>
<dbReference type="Proteomes" id="UP000887568">
    <property type="component" value="Unplaced"/>
</dbReference>
<evidence type="ECO:0000256" key="6">
    <source>
        <dbReference type="ARBA" id="ARBA00022475"/>
    </source>
</evidence>
<feature type="transmembrane region" description="Helical" evidence="13">
    <location>
        <begin position="65"/>
        <end position="86"/>
    </location>
</feature>
<feature type="transmembrane region" description="Helical" evidence="13">
    <location>
        <begin position="158"/>
        <end position="176"/>
    </location>
</feature>
<dbReference type="RefSeq" id="XP_038068482.1">
    <property type="nucleotide sequence ID" value="XM_038212554.1"/>
</dbReference>
<evidence type="ECO:0000256" key="2">
    <source>
        <dbReference type="ARBA" id="ARBA00004653"/>
    </source>
</evidence>
<evidence type="ECO:0000256" key="5">
    <source>
        <dbReference type="ARBA" id="ARBA00022448"/>
    </source>
</evidence>
<evidence type="ECO:0000256" key="12">
    <source>
        <dbReference type="ARBA" id="ARBA00023136"/>
    </source>
</evidence>